<gene>
    <name evidence="2" type="ORF">CONPUDRAFT_150479</name>
</gene>
<evidence type="ECO:0000256" key="1">
    <source>
        <dbReference type="SAM" id="MobiDB-lite"/>
    </source>
</evidence>
<reference evidence="3" key="1">
    <citation type="journal article" date="2012" name="Science">
        <title>The Paleozoic origin of enzymatic lignin decomposition reconstructed from 31 fungal genomes.</title>
        <authorList>
            <person name="Floudas D."/>
            <person name="Binder M."/>
            <person name="Riley R."/>
            <person name="Barry K."/>
            <person name="Blanchette R.A."/>
            <person name="Henrissat B."/>
            <person name="Martinez A.T."/>
            <person name="Otillar R."/>
            <person name="Spatafora J.W."/>
            <person name="Yadav J.S."/>
            <person name="Aerts A."/>
            <person name="Benoit I."/>
            <person name="Boyd A."/>
            <person name="Carlson A."/>
            <person name="Copeland A."/>
            <person name="Coutinho P.M."/>
            <person name="de Vries R.P."/>
            <person name="Ferreira P."/>
            <person name="Findley K."/>
            <person name="Foster B."/>
            <person name="Gaskell J."/>
            <person name="Glotzer D."/>
            <person name="Gorecki P."/>
            <person name="Heitman J."/>
            <person name="Hesse C."/>
            <person name="Hori C."/>
            <person name="Igarashi K."/>
            <person name="Jurgens J.A."/>
            <person name="Kallen N."/>
            <person name="Kersten P."/>
            <person name="Kohler A."/>
            <person name="Kuees U."/>
            <person name="Kumar T.K.A."/>
            <person name="Kuo A."/>
            <person name="LaButti K."/>
            <person name="Larrondo L.F."/>
            <person name="Lindquist E."/>
            <person name="Ling A."/>
            <person name="Lombard V."/>
            <person name="Lucas S."/>
            <person name="Lundell T."/>
            <person name="Martin R."/>
            <person name="McLaughlin D.J."/>
            <person name="Morgenstern I."/>
            <person name="Morin E."/>
            <person name="Murat C."/>
            <person name="Nagy L.G."/>
            <person name="Nolan M."/>
            <person name="Ohm R.A."/>
            <person name="Patyshakuliyeva A."/>
            <person name="Rokas A."/>
            <person name="Ruiz-Duenas F.J."/>
            <person name="Sabat G."/>
            <person name="Salamov A."/>
            <person name="Samejima M."/>
            <person name="Schmutz J."/>
            <person name="Slot J.C."/>
            <person name="St John F."/>
            <person name="Stenlid J."/>
            <person name="Sun H."/>
            <person name="Sun S."/>
            <person name="Syed K."/>
            <person name="Tsang A."/>
            <person name="Wiebenga A."/>
            <person name="Young D."/>
            <person name="Pisabarro A."/>
            <person name="Eastwood D.C."/>
            <person name="Martin F."/>
            <person name="Cullen D."/>
            <person name="Grigoriev I.V."/>
            <person name="Hibbett D.S."/>
        </authorList>
    </citation>
    <scope>NUCLEOTIDE SEQUENCE [LARGE SCALE GENOMIC DNA]</scope>
    <source>
        <strain evidence="3">RWD-64-598 SS2</strain>
    </source>
</reference>
<dbReference type="RefSeq" id="XP_007765092.1">
    <property type="nucleotide sequence ID" value="XM_007766902.1"/>
</dbReference>
<dbReference type="GeneID" id="19202691"/>
<dbReference type="EMBL" id="JH711574">
    <property type="protein sequence ID" value="EIW85680.1"/>
    <property type="molecule type" value="Genomic_DNA"/>
</dbReference>
<dbReference type="AlphaFoldDB" id="A0A5M3N2R6"/>
<feature type="compositionally biased region" description="Basic and acidic residues" evidence="1">
    <location>
        <begin position="45"/>
        <end position="67"/>
    </location>
</feature>
<dbReference type="Proteomes" id="UP000053558">
    <property type="component" value="Unassembled WGS sequence"/>
</dbReference>
<protein>
    <submittedName>
        <fullName evidence="2">Uncharacterized protein</fullName>
    </submittedName>
</protein>
<keyword evidence="3" id="KW-1185">Reference proteome</keyword>
<accession>A0A5M3N2R6</accession>
<dbReference type="KEGG" id="cput:CONPUDRAFT_150479"/>
<evidence type="ECO:0000313" key="2">
    <source>
        <dbReference type="EMBL" id="EIW85680.1"/>
    </source>
</evidence>
<name>A0A5M3N2R6_CONPW</name>
<comment type="caution">
    <text evidence="2">The sequence shown here is derived from an EMBL/GenBank/DDBJ whole genome shotgun (WGS) entry which is preliminary data.</text>
</comment>
<evidence type="ECO:0000313" key="3">
    <source>
        <dbReference type="Proteomes" id="UP000053558"/>
    </source>
</evidence>
<proteinExistence type="predicted"/>
<organism evidence="2 3">
    <name type="scientific">Coniophora puteana (strain RWD-64-598)</name>
    <name type="common">Brown rot fungus</name>
    <dbReference type="NCBI Taxonomy" id="741705"/>
    <lineage>
        <taxon>Eukaryota</taxon>
        <taxon>Fungi</taxon>
        <taxon>Dikarya</taxon>
        <taxon>Basidiomycota</taxon>
        <taxon>Agaricomycotina</taxon>
        <taxon>Agaricomycetes</taxon>
        <taxon>Agaricomycetidae</taxon>
        <taxon>Boletales</taxon>
        <taxon>Coniophorineae</taxon>
        <taxon>Coniophoraceae</taxon>
        <taxon>Coniophora</taxon>
    </lineage>
</organism>
<sequence length="138" mass="16213">MCPVIPPNPYVCCCSPAAPRPPQRDWQDVQFDNIHAHIHPKFMESELKRQHERYQEVEQRKKRDERRNKPRNYGVVCNPPLPKDCTLSPQAVQAAIHGFTPCQPVPLLAPTYTPRPPNRYTWFTANGQYHWDPSPRWF</sequence>
<feature type="region of interest" description="Disordered" evidence="1">
    <location>
        <begin position="45"/>
        <end position="75"/>
    </location>
</feature>